<comment type="caution">
    <text evidence="13">The sequence shown here is derived from an EMBL/GenBank/DDBJ whole genome shotgun (WGS) entry which is preliminary data.</text>
</comment>
<dbReference type="Proteomes" id="UP000054997">
    <property type="component" value="Unassembled WGS sequence"/>
</dbReference>
<dbReference type="AlphaFoldDB" id="A0A0W0VNK6"/>
<dbReference type="PATRIC" id="fig|45068.5.peg.852"/>
<comment type="subcellular location">
    <subcellularLocation>
        <location evidence="1">Cell inner membrane</location>
        <topology evidence="1">Multi-pass membrane protein</topology>
    </subcellularLocation>
    <subcellularLocation>
        <location evidence="11">Cell membrane</location>
        <topology evidence="11">Multi-pass membrane protein</topology>
    </subcellularLocation>
</comment>
<evidence type="ECO:0000256" key="9">
    <source>
        <dbReference type="ARBA" id="ARBA00023136"/>
    </source>
</evidence>
<dbReference type="GO" id="GO:0005886">
    <property type="term" value="C:plasma membrane"/>
    <property type="evidence" value="ECO:0007669"/>
    <property type="project" value="UniProtKB-SubCell"/>
</dbReference>
<keyword evidence="8 11" id="KW-1133">Transmembrane helix</keyword>
<protein>
    <recommendedName>
        <fullName evidence="10">sn-glycerol-3-phosphate transport system permease protein UgpA</fullName>
    </recommendedName>
</protein>
<dbReference type="RefSeq" id="WP_058528807.1">
    <property type="nucleotide sequence ID" value="NZ_CAAAHZ010000014.1"/>
</dbReference>
<evidence type="ECO:0000256" key="4">
    <source>
        <dbReference type="ARBA" id="ARBA00022448"/>
    </source>
</evidence>
<evidence type="ECO:0000256" key="7">
    <source>
        <dbReference type="ARBA" id="ARBA00022692"/>
    </source>
</evidence>
<dbReference type="InterPro" id="IPR050809">
    <property type="entry name" value="UgpAE/MalFG_permease"/>
</dbReference>
<proteinExistence type="inferred from homology"/>
<keyword evidence="9 11" id="KW-0472">Membrane</keyword>
<dbReference type="Gene3D" id="1.10.3720.10">
    <property type="entry name" value="MetI-like"/>
    <property type="match status" value="1"/>
</dbReference>
<dbReference type="PANTHER" id="PTHR43227:SF9">
    <property type="entry name" value="SN-GLYCEROL-3-PHOSPHATE TRANSPORT SYSTEM PERMEASE PROTEIN UGPA"/>
    <property type="match status" value="1"/>
</dbReference>
<evidence type="ECO:0000256" key="11">
    <source>
        <dbReference type="RuleBase" id="RU363032"/>
    </source>
</evidence>
<keyword evidence="5" id="KW-1003">Cell membrane</keyword>
<evidence type="ECO:0000256" key="10">
    <source>
        <dbReference type="ARBA" id="ARBA00040780"/>
    </source>
</evidence>
<feature type="transmembrane region" description="Helical" evidence="11">
    <location>
        <begin position="265"/>
        <end position="285"/>
    </location>
</feature>
<evidence type="ECO:0000256" key="1">
    <source>
        <dbReference type="ARBA" id="ARBA00004429"/>
    </source>
</evidence>
<keyword evidence="6" id="KW-0997">Cell inner membrane</keyword>
<accession>A0A0W0VNK6</accession>
<comment type="subunit">
    <text evidence="3">The complex is composed of two ATP-binding proteins (UgpC), two transmembrane proteins (UgpA and UgpE) and a solute-binding protein (UgpB).</text>
</comment>
<feature type="domain" description="ABC transmembrane type-1" evidence="12">
    <location>
        <begin position="69"/>
        <end position="281"/>
    </location>
</feature>
<dbReference type="PANTHER" id="PTHR43227">
    <property type="entry name" value="BLL4140 PROTEIN"/>
    <property type="match status" value="1"/>
</dbReference>
<dbReference type="InterPro" id="IPR000515">
    <property type="entry name" value="MetI-like"/>
</dbReference>
<dbReference type="CDD" id="cd06261">
    <property type="entry name" value="TM_PBP2"/>
    <property type="match status" value="1"/>
</dbReference>
<gene>
    <name evidence="13" type="primary">ugpA</name>
    <name evidence="13" type="ORF">Llon_0800</name>
</gene>
<evidence type="ECO:0000313" key="14">
    <source>
        <dbReference type="Proteomes" id="UP000054997"/>
    </source>
</evidence>
<dbReference type="PROSITE" id="PS50928">
    <property type="entry name" value="ABC_TM1"/>
    <property type="match status" value="1"/>
</dbReference>
<dbReference type="Pfam" id="PF00528">
    <property type="entry name" value="BPD_transp_1"/>
    <property type="match status" value="1"/>
</dbReference>
<evidence type="ECO:0000256" key="8">
    <source>
        <dbReference type="ARBA" id="ARBA00022989"/>
    </source>
</evidence>
<evidence type="ECO:0000256" key="3">
    <source>
        <dbReference type="ARBA" id="ARBA00011557"/>
    </source>
</evidence>
<dbReference type="OrthoDB" id="9785347at2"/>
<dbReference type="EMBL" id="LNYK01000014">
    <property type="protein sequence ID" value="KTD21635.1"/>
    <property type="molecule type" value="Genomic_DNA"/>
</dbReference>
<feature type="transmembrane region" description="Helical" evidence="11">
    <location>
        <begin position="12"/>
        <end position="31"/>
    </location>
</feature>
<organism evidence="13 14">
    <name type="scientific">Legionella londiniensis</name>
    <dbReference type="NCBI Taxonomy" id="45068"/>
    <lineage>
        <taxon>Bacteria</taxon>
        <taxon>Pseudomonadati</taxon>
        <taxon>Pseudomonadota</taxon>
        <taxon>Gammaproteobacteria</taxon>
        <taxon>Legionellales</taxon>
        <taxon>Legionellaceae</taxon>
        <taxon>Legionella</taxon>
    </lineage>
</organism>
<evidence type="ECO:0000256" key="6">
    <source>
        <dbReference type="ARBA" id="ARBA00022519"/>
    </source>
</evidence>
<evidence type="ECO:0000256" key="2">
    <source>
        <dbReference type="ARBA" id="ARBA00008852"/>
    </source>
</evidence>
<keyword evidence="4 11" id="KW-0813">Transport</keyword>
<comment type="similarity">
    <text evidence="2">Belongs to the binding-protein-dependent transport system permease family. UgpAE subfamily.</text>
</comment>
<dbReference type="STRING" id="45068.Llon_0800"/>
<dbReference type="GO" id="GO:0055085">
    <property type="term" value="P:transmembrane transport"/>
    <property type="evidence" value="ECO:0007669"/>
    <property type="project" value="InterPro"/>
</dbReference>
<name>A0A0W0VNK6_9GAMM</name>
<evidence type="ECO:0000259" key="12">
    <source>
        <dbReference type="PROSITE" id="PS50928"/>
    </source>
</evidence>
<evidence type="ECO:0000313" key="13">
    <source>
        <dbReference type="EMBL" id="KTD21635.1"/>
    </source>
</evidence>
<keyword evidence="7 11" id="KW-0812">Transmembrane</keyword>
<reference evidence="13 14" key="1">
    <citation type="submission" date="2015-11" db="EMBL/GenBank/DDBJ databases">
        <title>Genomic analysis of 38 Legionella species identifies large and diverse effector repertoires.</title>
        <authorList>
            <person name="Burstein D."/>
            <person name="Amaro F."/>
            <person name="Zusman T."/>
            <person name="Lifshitz Z."/>
            <person name="Cohen O."/>
            <person name="Gilbert J.A."/>
            <person name="Pupko T."/>
            <person name="Shuman H.A."/>
            <person name="Segal G."/>
        </authorList>
    </citation>
    <scope>NUCLEOTIDE SEQUENCE [LARGE SCALE GENOMIC DNA]</scope>
    <source>
        <strain evidence="13 14">ATCC 49505</strain>
    </source>
</reference>
<dbReference type="SUPFAM" id="SSF161098">
    <property type="entry name" value="MetI-like"/>
    <property type="match status" value="1"/>
</dbReference>
<feature type="transmembrane region" description="Helical" evidence="11">
    <location>
        <begin position="203"/>
        <end position="225"/>
    </location>
</feature>
<feature type="transmembrane region" description="Helical" evidence="11">
    <location>
        <begin position="68"/>
        <end position="97"/>
    </location>
</feature>
<sequence>MAKYTQHSKIAFVLIAPQVFITFLFFIWPALSAVWQSLFYSDAFGLHSRFAGFGNFIDLFSTPEYRHAFMITCVLSFFVTIFTLSFGLGMAVLVNALQRGQKVYKTMLIWPYAVAPAIAAILWRFLFHPTLGWISGLLHWCGLEFNYLVHPYQALLVIIIAASWQQFSYNFLFYFAALKLIPRPLIEAAIIDGASSWQRFWQIVFPLLSPTTFFLLVMNLIYSFFDTFGIIQVLTNGGPGQSTTTLIYKVYQDGFVGMDPGMSSAQSVIMMVIVVGLTLLQFKYLEKKVHY</sequence>
<feature type="transmembrane region" description="Helical" evidence="11">
    <location>
        <begin position="152"/>
        <end position="176"/>
    </location>
</feature>
<evidence type="ECO:0000256" key="5">
    <source>
        <dbReference type="ARBA" id="ARBA00022475"/>
    </source>
</evidence>
<keyword evidence="14" id="KW-1185">Reference proteome</keyword>
<feature type="transmembrane region" description="Helical" evidence="11">
    <location>
        <begin position="109"/>
        <end position="127"/>
    </location>
</feature>
<dbReference type="InterPro" id="IPR035906">
    <property type="entry name" value="MetI-like_sf"/>
</dbReference>